<evidence type="ECO:0008006" key="3">
    <source>
        <dbReference type="Google" id="ProtNLM"/>
    </source>
</evidence>
<dbReference type="Proteomes" id="UP000447355">
    <property type="component" value="Unassembled WGS sequence"/>
</dbReference>
<dbReference type="EMBL" id="WWCX01000001">
    <property type="protein sequence ID" value="MYM92620.1"/>
    <property type="molecule type" value="Genomic_DNA"/>
</dbReference>
<accession>A0A845GGI3</accession>
<dbReference type="AlphaFoldDB" id="A0A845GGI3"/>
<protein>
    <recommendedName>
        <fullName evidence="3">DUF1653 domain-containing protein</fullName>
    </recommendedName>
</protein>
<reference evidence="1" key="1">
    <citation type="submission" date="2019-12" db="EMBL/GenBank/DDBJ databases">
        <title>Novel species isolated from a subtropical stream in China.</title>
        <authorList>
            <person name="Lu H."/>
        </authorList>
    </citation>
    <scope>NUCLEOTIDE SEQUENCE [LARGE SCALE GENOMIC DNA]</scope>
    <source>
        <strain evidence="1">FT81W</strain>
    </source>
</reference>
<evidence type="ECO:0000313" key="2">
    <source>
        <dbReference type="Proteomes" id="UP000447355"/>
    </source>
</evidence>
<dbReference type="RefSeq" id="WP_161081880.1">
    <property type="nucleotide sequence ID" value="NZ_WWCX01000001.1"/>
</dbReference>
<name>A0A845GGI3_9BURK</name>
<proteinExistence type="predicted"/>
<sequence length="71" mass="7895">MAIQLNKGDAFQPGEVWQTPKGGIYRVMGYEDKPGKQKKQAVLRVGADGAGRKVLRDWDDVINWVLQPAQA</sequence>
<evidence type="ECO:0000313" key="1">
    <source>
        <dbReference type="EMBL" id="MYM92620.1"/>
    </source>
</evidence>
<gene>
    <name evidence="1" type="ORF">GTP90_01950</name>
</gene>
<organism evidence="1 2">
    <name type="scientific">Duganella vulcania</name>
    <dbReference type="NCBI Taxonomy" id="2692166"/>
    <lineage>
        <taxon>Bacteria</taxon>
        <taxon>Pseudomonadati</taxon>
        <taxon>Pseudomonadota</taxon>
        <taxon>Betaproteobacteria</taxon>
        <taxon>Burkholderiales</taxon>
        <taxon>Oxalobacteraceae</taxon>
        <taxon>Telluria group</taxon>
        <taxon>Duganella</taxon>
    </lineage>
</organism>
<comment type="caution">
    <text evidence="1">The sequence shown here is derived from an EMBL/GenBank/DDBJ whole genome shotgun (WGS) entry which is preliminary data.</text>
</comment>